<organism evidence="7 8">
    <name type="scientific">Saccharopolyspora terrae</name>
    <dbReference type="NCBI Taxonomy" id="2530384"/>
    <lineage>
        <taxon>Bacteria</taxon>
        <taxon>Bacillati</taxon>
        <taxon>Actinomycetota</taxon>
        <taxon>Actinomycetes</taxon>
        <taxon>Pseudonocardiales</taxon>
        <taxon>Pseudonocardiaceae</taxon>
        <taxon>Saccharopolyspora</taxon>
    </lineage>
</organism>
<dbReference type="RefSeq" id="WP_132675536.1">
    <property type="nucleotide sequence ID" value="NZ_SMKS01000025.1"/>
</dbReference>
<dbReference type="InterPro" id="IPR036249">
    <property type="entry name" value="Thioredoxin-like_sf"/>
</dbReference>
<feature type="domain" description="Thioredoxin" evidence="6">
    <location>
        <begin position="33"/>
        <end position="231"/>
    </location>
</feature>
<dbReference type="AlphaFoldDB" id="A0A4R4VXG5"/>
<gene>
    <name evidence="7" type="ORF">E1181_15875</name>
</gene>
<dbReference type="EMBL" id="SMKS01000025">
    <property type="protein sequence ID" value="TDD05180.1"/>
    <property type="molecule type" value="Genomic_DNA"/>
</dbReference>
<keyword evidence="8" id="KW-1185">Reference proteome</keyword>
<keyword evidence="5" id="KW-0676">Redox-active center</keyword>
<evidence type="ECO:0000256" key="5">
    <source>
        <dbReference type="ARBA" id="ARBA00023284"/>
    </source>
</evidence>
<name>A0A4R4VXG5_9PSEU</name>
<dbReference type="InterPro" id="IPR012336">
    <property type="entry name" value="Thioredoxin-like_fold"/>
</dbReference>
<evidence type="ECO:0000256" key="3">
    <source>
        <dbReference type="ARBA" id="ARBA00023002"/>
    </source>
</evidence>
<evidence type="ECO:0000256" key="2">
    <source>
        <dbReference type="ARBA" id="ARBA00022729"/>
    </source>
</evidence>
<dbReference type="PANTHER" id="PTHR13887">
    <property type="entry name" value="GLUTATHIONE S-TRANSFERASE KAPPA"/>
    <property type="match status" value="1"/>
</dbReference>
<sequence length="234" mass="25373">MSGAGKKKWLNVTAVVLAVVAAFLLGTMLTSRGSSDQAAPQQAEKQQESPLVKLARRTPGDPLAIGKPDAPVVMLNYSDYRCPFCAKFTRDIEPELIKRYVESGVLRIEWRDFPIFGEESLAAAKAGRAAAAQGKFWEYVGAIYQDAPEKGHPSLPHDELVGYAQRVGITDIAKFEADMNDPATLEAIRADAIEGSQIGVSSTPTFLVNDEPILGAQPLDQFVQTIERVEAAAR</sequence>
<dbReference type="OrthoDB" id="117402at2"/>
<keyword evidence="3" id="KW-0560">Oxidoreductase</keyword>
<dbReference type="PANTHER" id="PTHR13887:SF14">
    <property type="entry name" value="DISULFIDE BOND FORMATION PROTEIN D"/>
    <property type="match status" value="1"/>
</dbReference>
<dbReference type="InterPro" id="IPR013766">
    <property type="entry name" value="Thioredoxin_domain"/>
</dbReference>
<reference evidence="7 8" key="1">
    <citation type="submission" date="2019-03" db="EMBL/GenBank/DDBJ databases">
        <title>Draft genome sequences of novel Actinobacteria.</title>
        <authorList>
            <person name="Sahin N."/>
            <person name="Ay H."/>
            <person name="Saygin H."/>
        </authorList>
    </citation>
    <scope>NUCLEOTIDE SEQUENCE [LARGE SCALE GENOMIC DNA]</scope>
    <source>
        <strain evidence="7 8">16K309</strain>
    </source>
</reference>
<comment type="caution">
    <text evidence="7">The sequence shown here is derived from an EMBL/GenBank/DDBJ whole genome shotgun (WGS) entry which is preliminary data.</text>
</comment>
<evidence type="ECO:0000256" key="1">
    <source>
        <dbReference type="ARBA" id="ARBA00005791"/>
    </source>
</evidence>
<keyword evidence="4" id="KW-1015">Disulfide bond</keyword>
<accession>A0A4R4VXG5</accession>
<evidence type="ECO:0000256" key="4">
    <source>
        <dbReference type="ARBA" id="ARBA00023157"/>
    </source>
</evidence>
<dbReference type="Gene3D" id="3.40.30.10">
    <property type="entry name" value="Glutaredoxin"/>
    <property type="match status" value="1"/>
</dbReference>
<dbReference type="SUPFAM" id="SSF52833">
    <property type="entry name" value="Thioredoxin-like"/>
    <property type="match status" value="1"/>
</dbReference>
<evidence type="ECO:0000259" key="6">
    <source>
        <dbReference type="PROSITE" id="PS51352"/>
    </source>
</evidence>
<dbReference type="PROSITE" id="PS51352">
    <property type="entry name" value="THIOREDOXIN_2"/>
    <property type="match status" value="1"/>
</dbReference>
<dbReference type="GO" id="GO:0016491">
    <property type="term" value="F:oxidoreductase activity"/>
    <property type="evidence" value="ECO:0007669"/>
    <property type="project" value="UniProtKB-KW"/>
</dbReference>
<dbReference type="Proteomes" id="UP000295674">
    <property type="component" value="Unassembled WGS sequence"/>
</dbReference>
<dbReference type="Pfam" id="PF13462">
    <property type="entry name" value="Thioredoxin_4"/>
    <property type="match status" value="1"/>
</dbReference>
<comment type="similarity">
    <text evidence="1">Belongs to the thioredoxin family. DsbA subfamily.</text>
</comment>
<evidence type="ECO:0000313" key="7">
    <source>
        <dbReference type="EMBL" id="TDD05180.1"/>
    </source>
</evidence>
<protein>
    <submittedName>
        <fullName evidence="7">Disulfide bond formation protein</fullName>
    </submittedName>
</protein>
<proteinExistence type="inferred from homology"/>
<evidence type="ECO:0000313" key="8">
    <source>
        <dbReference type="Proteomes" id="UP000295674"/>
    </source>
</evidence>
<keyword evidence="2" id="KW-0732">Signal</keyword>